<dbReference type="EMBL" id="BAAABL010000033">
    <property type="protein sequence ID" value="GAA0295689.1"/>
    <property type="molecule type" value="Genomic_DNA"/>
</dbReference>
<comment type="caution">
    <text evidence="2">The sequence shown here is derived from an EMBL/GenBank/DDBJ whole genome shotgun (WGS) entry which is preliminary data.</text>
</comment>
<dbReference type="AlphaFoldDB" id="A0AAV3S5V7"/>
<feature type="region of interest" description="Disordered" evidence="1">
    <location>
        <begin position="1"/>
        <end position="68"/>
    </location>
</feature>
<evidence type="ECO:0000256" key="1">
    <source>
        <dbReference type="SAM" id="MobiDB-lite"/>
    </source>
</evidence>
<feature type="compositionally biased region" description="Polar residues" evidence="1">
    <location>
        <begin position="1"/>
        <end position="14"/>
    </location>
</feature>
<sequence length="217" mass="24491">MTTNSNDSGNQENSEASEKDVGTDTAEAVTDGGQPLALEERLDTGSKSWGDVQKDKHQYDHQPSFPPCSTARTTLYAREVDDDKEERYEVFFLLQHGRQHPAERRANGYSEGWDGQKVRQEDVWKFCRAHIILSQAGVSTPIKKWTVQKVMEEDLQGFSRYYEGIDGAALGFATLCKYDDVGMAKNSYLVDEAEEMLGVDGEQLVDYVWRKYGGDVQ</sequence>
<keyword evidence="3" id="KW-1185">Reference proteome</keyword>
<dbReference type="RefSeq" id="WP_211311556.1">
    <property type="nucleotide sequence ID" value="NZ_BAAABL010000033.1"/>
</dbReference>
<gene>
    <name evidence="2" type="ORF">GCM10009066_07750</name>
</gene>
<name>A0AAV3S5V7_9EURY</name>
<evidence type="ECO:0000313" key="3">
    <source>
        <dbReference type="Proteomes" id="UP001500837"/>
    </source>
</evidence>
<organism evidence="2 3">
    <name type="scientific">Halarchaeum salinum</name>
    <dbReference type="NCBI Taxonomy" id="489912"/>
    <lineage>
        <taxon>Archaea</taxon>
        <taxon>Methanobacteriati</taxon>
        <taxon>Methanobacteriota</taxon>
        <taxon>Stenosarchaea group</taxon>
        <taxon>Halobacteria</taxon>
        <taxon>Halobacteriales</taxon>
        <taxon>Halobacteriaceae</taxon>
    </lineage>
</organism>
<proteinExistence type="predicted"/>
<dbReference type="Proteomes" id="UP001500837">
    <property type="component" value="Unassembled WGS sequence"/>
</dbReference>
<reference evidence="2 3" key="1">
    <citation type="journal article" date="2019" name="Int. J. Syst. Evol. Microbiol.">
        <title>The Global Catalogue of Microorganisms (GCM) 10K type strain sequencing project: providing services to taxonomists for standard genome sequencing and annotation.</title>
        <authorList>
            <consortium name="The Broad Institute Genomics Platform"/>
            <consortium name="The Broad Institute Genome Sequencing Center for Infectious Disease"/>
            <person name="Wu L."/>
            <person name="Ma J."/>
        </authorList>
    </citation>
    <scope>NUCLEOTIDE SEQUENCE [LARGE SCALE GENOMIC DNA]</scope>
    <source>
        <strain evidence="2 3">JCM 16330</strain>
    </source>
</reference>
<protein>
    <submittedName>
        <fullName evidence="2">Uncharacterized protein</fullName>
    </submittedName>
</protein>
<accession>A0AAV3S5V7</accession>
<evidence type="ECO:0000313" key="2">
    <source>
        <dbReference type="EMBL" id="GAA0295689.1"/>
    </source>
</evidence>